<dbReference type="Proteomes" id="UP000010296">
    <property type="component" value="Unassembled WGS sequence"/>
</dbReference>
<feature type="transmembrane region" description="Helical" evidence="1">
    <location>
        <begin position="207"/>
        <end position="223"/>
    </location>
</feature>
<keyword evidence="1" id="KW-0472">Membrane</keyword>
<feature type="transmembrane region" description="Helical" evidence="1">
    <location>
        <begin position="230"/>
        <end position="252"/>
    </location>
</feature>
<dbReference type="RefSeq" id="WP_007208120.1">
    <property type="nucleotide sequence ID" value="NZ_GL622241.1"/>
</dbReference>
<comment type="caution">
    <text evidence="2">The sequence shown here is derived from an EMBL/GenBank/DDBJ whole genome shotgun (WGS) entry which is preliminary data.</text>
</comment>
<dbReference type="AlphaFoldDB" id="E6LFG2"/>
<feature type="transmembrane region" description="Helical" evidence="1">
    <location>
        <begin position="122"/>
        <end position="137"/>
    </location>
</feature>
<keyword evidence="1" id="KW-0812">Transmembrane</keyword>
<accession>E6LFG2</accession>
<feature type="transmembrane region" description="Helical" evidence="1">
    <location>
        <begin position="300"/>
        <end position="324"/>
    </location>
</feature>
<keyword evidence="1" id="KW-1133">Transmembrane helix</keyword>
<dbReference type="InterPro" id="IPR018674">
    <property type="entry name" value="DUF2142_membrane"/>
</dbReference>
<feature type="transmembrane region" description="Helical" evidence="1">
    <location>
        <begin position="149"/>
        <end position="169"/>
    </location>
</feature>
<keyword evidence="3" id="KW-1185">Reference proteome</keyword>
<evidence type="ECO:0000256" key="1">
    <source>
        <dbReference type="SAM" id="Phobius"/>
    </source>
</evidence>
<name>E6LFG2_ENTI1</name>
<dbReference type="EMBL" id="AEPV01000039">
    <property type="protein sequence ID" value="EFU74061.1"/>
    <property type="molecule type" value="Genomic_DNA"/>
</dbReference>
<dbReference type="HOGENOM" id="CLU_045812_0_0_9"/>
<dbReference type="STRING" id="888064.HMPREF9088_1102"/>
<evidence type="ECO:0000313" key="2">
    <source>
        <dbReference type="EMBL" id="EFU74061.1"/>
    </source>
</evidence>
<reference evidence="2 3" key="1">
    <citation type="submission" date="2010-12" db="EMBL/GenBank/DDBJ databases">
        <authorList>
            <person name="Muzny D."/>
            <person name="Qin X."/>
            <person name="Deng J."/>
            <person name="Jiang H."/>
            <person name="Liu Y."/>
            <person name="Qu J."/>
            <person name="Song X.-Z."/>
            <person name="Zhang L."/>
            <person name="Thornton R."/>
            <person name="Coyle M."/>
            <person name="Francisco L."/>
            <person name="Jackson L."/>
            <person name="Javaid M."/>
            <person name="Korchina V."/>
            <person name="Kovar C."/>
            <person name="Mata R."/>
            <person name="Mathew T."/>
            <person name="Ngo R."/>
            <person name="Nguyen L."/>
            <person name="Nguyen N."/>
            <person name="Okwuonu G."/>
            <person name="Ongeri F."/>
            <person name="Pham C."/>
            <person name="Simmons D."/>
            <person name="Wilczek-Boney K."/>
            <person name="Hale W."/>
            <person name="Jakkamsetti A."/>
            <person name="Pham P."/>
            <person name="Ruth R."/>
            <person name="San Lucas F."/>
            <person name="Warren J."/>
            <person name="Zhang J."/>
            <person name="Zhao Z."/>
            <person name="Zhou C."/>
            <person name="Zhu D."/>
            <person name="Lee S."/>
            <person name="Bess C."/>
            <person name="Blankenburg K."/>
            <person name="Forbes L."/>
            <person name="Fu Q."/>
            <person name="Gubbala S."/>
            <person name="Hirani K."/>
            <person name="Jayaseelan J.C."/>
            <person name="Lara F."/>
            <person name="Munidasa M."/>
            <person name="Palculict T."/>
            <person name="Patil S."/>
            <person name="Pu L.-L."/>
            <person name="Saada N."/>
            <person name="Tang L."/>
            <person name="Weissenberger G."/>
            <person name="Zhu Y."/>
            <person name="Hemphill L."/>
            <person name="Shang Y."/>
            <person name="Youmans B."/>
            <person name="Ayvaz T."/>
            <person name="Ross M."/>
            <person name="Santibanez J."/>
            <person name="Aqrawi P."/>
            <person name="Gross S."/>
            <person name="Joshi V."/>
            <person name="Fowler G."/>
            <person name="Nazareth L."/>
            <person name="Reid J."/>
            <person name="Worley K."/>
            <person name="Petrosino J."/>
            <person name="Highlander S."/>
            <person name="Gibbs R."/>
        </authorList>
    </citation>
    <scope>NUCLEOTIDE SEQUENCE [LARGE SCALE GENOMIC DNA]</scope>
    <source>
        <strain evidence="3">DSM 15952 / CCUG 50447 / LMG 22039 / TP 1.5</strain>
    </source>
</reference>
<dbReference type="eggNOG" id="COG4713">
    <property type="taxonomic scope" value="Bacteria"/>
</dbReference>
<protein>
    <submittedName>
        <fullName evidence="2">Uncharacterized protein</fullName>
    </submittedName>
</protein>
<proteinExistence type="predicted"/>
<evidence type="ECO:0000313" key="3">
    <source>
        <dbReference type="Proteomes" id="UP000010296"/>
    </source>
</evidence>
<gene>
    <name evidence="2" type="ORF">HMPREF9088_1102</name>
</gene>
<sequence>MHVVPAIGVKLGYFIYPSIGSMILTARILSVIFFSLCIFFIIKASKVYKYMFLMISLTPTVMQIVTSLSYDTYNYLACSLMIMVCINMGIDIKKKEKISIIDFFIRILIPSIILYYSKMNSKLLYLIPFVILLYLIKQKVKINFNKGTIILISLFAMFVFGGIVLTLYFEQTVFITKKIVFTLLEPYYTVLSTELISGTTTAGIPNWFYGIQFATLILLFLSYNKVDLPWWFTACALIVFVLNFFAIMISYAVDNNFSDYANRIITGPQGRYFTPFIILLAPIFSRIAKKISVSFNKWLILLVLVVIVVSLILNLSITSLKFYVLQIPADEWRSGIHHYIFK</sequence>
<feature type="transmembrane region" description="Helical" evidence="1">
    <location>
        <begin position="272"/>
        <end position="288"/>
    </location>
</feature>
<feature type="transmembrane region" description="Helical" evidence="1">
    <location>
        <begin position="72"/>
        <end position="90"/>
    </location>
</feature>
<organism evidence="2 3">
    <name type="scientific">Enterococcus italicus (strain DSM 15952 / CCUG 50447 / LMG 22039 / TP 1.5)</name>
    <dbReference type="NCBI Taxonomy" id="888064"/>
    <lineage>
        <taxon>Bacteria</taxon>
        <taxon>Bacillati</taxon>
        <taxon>Bacillota</taxon>
        <taxon>Bacilli</taxon>
        <taxon>Lactobacillales</taxon>
        <taxon>Enterococcaceae</taxon>
        <taxon>Enterococcus</taxon>
    </lineage>
</organism>
<dbReference type="Pfam" id="PF09913">
    <property type="entry name" value="DUF2142"/>
    <property type="match status" value="1"/>
</dbReference>
<feature type="transmembrane region" description="Helical" evidence="1">
    <location>
        <begin position="14"/>
        <end position="40"/>
    </location>
</feature>